<sequence length="59" mass="6412">MSDKILAALAFAMLVGFLAILLIWVPRLDLGLVIGATVLLAFIDMFILSPQLKSADPRK</sequence>
<reference evidence="2" key="1">
    <citation type="journal article" date="2014" name="Int. J. Syst. Evol. Microbiol.">
        <title>Complete genome sequence of Corynebacterium casei LMG S-19264T (=DSM 44701T), isolated from a smear-ripened cheese.</title>
        <authorList>
            <consortium name="US DOE Joint Genome Institute (JGI-PGF)"/>
            <person name="Walter F."/>
            <person name="Albersmeier A."/>
            <person name="Kalinowski J."/>
            <person name="Ruckert C."/>
        </authorList>
    </citation>
    <scope>NUCLEOTIDE SEQUENCE</scope>
    <source>
        <strain evidence="2">CGMCC 1.15493</strain>
    </source>
</reference>
<evidence type="ECO:0000313" key="2">
    <source>
        <dbReference type="EMBL" id="GGD19061.1"/>
    </source>
</evidence>
<evidence type="ECO:0000256" key="1">
    <source>
        <dbReference type="SAM" id="Phobius"/>
    </source>
</evidence>
<dbReference type="Proteomes" id="UP000613160">
    <property type="component" value="Unassembled WGS sequence"/>
</dbReference>
<comment type="caution">
    <text evidence="2">The sequence shown here is derived from an EMBL/GenBank/DDBJ whole genome shotgun (WGS) entry which is preliminary data.</text>
</comment>
<dbReference type="EMBL" id="BMJJ01000004">
    <property type="protein sequence ID" value="GGD19061.1"/>
    <property type="molecule type" value="Genomic_DNA"/>
</dbReference>
<keyword evidence="1" id="KW-0472">Membrane</keyword>
<protein>
    <submittedName>
        <fullName evidence="2">Uncharacterized protein</fullName>
    </submittedName>
</protein>
<keyword evidence="1" id="KW-1133">Transmembrane helix</keyword>
<reference evidence="2" key="2">
    <citation type="submission" date="2020-09" db="EMBL/GenBank/DDBJ databases">
        <authorList>
            <person name="Sun Q."/>
            <person name="Zhou Y."/>
        </authorList>
    </citation>
    <scope>NUCLEOTIDE SEQUENCE</scope>
    <source>
        <strain evidence="2">CGMCC 1.15493</strain>
    </source>
</reference>
<feature type="transmembrane region" description="Helical" evidence="1">
    <location>
        <begin position="30"/>
        <end position="49"/>
    </location>
</feature>
<dbReference type="AlphaFoldDB" id="A0A916XY56"/>
<feature type="transmembrane region" description="Helical" evidence="1">
    <location>
        <begin position="5"/>
        <end position="24"/>
    </location>
</feature>
<keyword evidence="1" id="KW-0812">Transmembrane</keyword>
<name>A0A916XY56_9HYPH</name>
<evidence type="ECO:0000313" key="3">
    <source>
        <dbReference type="Proteomes" id="UP000613160"/>
    </source>
</evidence>
<organism evidence="2 3">
    <name type="scientific">Aureimonas glaciei</name>
    <dbReference type="NCBI Taxonomy" id="1776957"/>
    <lineage>
        <taxon>Bacteria</taxon>
        <taxon>Pseudomonadati</taxon>
        <taxon>Pseudomonadota</taxon>
        <taxon>Alphaproteobacteria</taxon>
        <taxon>Hyphomicrobiales</taxon>
        <taxon>Aurantimonadaceae</taxon>
        <taxon>Aureimonas</taxon>
    </lineage>
</organism>
<proteinExistence type="predicted"/>
<gene>
    <name evidence="2" type="ORF">GCM10011335_22440</name>
</gene>
<dbReference type="RefSeq" id="WP_188850675.1">
    <property type="nucleotide sequence ID" value="NZ_BMJJ01000004.1"/>
</dbReference>
<accession>A0A916XY56</accession>
<keyword evidence="3" id="KW-1185">Reference proteome</keyword>